<proteinExistence type="predicted"/>
<dbReference type="OrthoDB" id="10250441at2759"/>
<feature type="compositionally biased region" description="Polar residues" evidence="1">
    <location>
        <begin position="1"/>
        <end position="10"/>
    </location>
</feature>
<evidence type="ECO:0000256" key="1">
    <source>
        <dbReference type="SAM" id="MobiDB-lite"/>
    </source>
</evidence>
<gene>
    <name evidence="2" type="ORF">PROFUN_00017</name>
</gene>
<dbReference type="Pfam" id="PF02450">
    <property type="entry name" value="LCAT"/>
    <property type="match status" value="1"/>
</dbReference>
<sequence length="566" mass="64239">MFGNLSSTPRTPREAVKLNDPYGAKDSNRKSGKGMYYNTSTPTREAPSEESKIRVTEEVLSVHSDPSSVGSHSEGSVSPKAEHSSECLEAFSIPQHITAVRPQKSEERIASSKQFEASEITDSRKIPLILVPGLQGSELYDASGKKIWVNAKHYLGREHPRLDLPLQWEKVEDDPEDPEGHRIYRQASDGVTAGGLLGRAGRPYYEFPYDWRRDLNEVAHHFAKFLQSVVDDCGVPAQVVGHSLGGLVVYAVMNDPKYVHLFHNAVFAGTPFSQGINFLEFMHVGLPTGLNKDIMDPFVLFTLPSGCVFYPYPDNHHVYGYKDRTPPPKPIEKDERFVTDLSMEEKEERIQFLSDYVWLTTHDTDFYDPEDWMRQKIGIYSLNYLDYPWKIPPNADRKDITEILFEHQRKALHQAKHFRSRICFNPNVDYPPIAVLRTTGIPTSSRVLRNGPKSIRGYDFDTLPKSDGDGRIATVATSPPRGVPHDVYRTELVHAFMFNDPKILNVLEEMNGYGGSREWTERPRPVTPVQKTSHHMSYWILKKLTSIDIKPPQGKPTFAYPPITTT</sequence>
<feature type="compositionally biased region" description="Low complexity" evidence="1">
    <location>
        <begin position="61"/>
        <end position="79"/>
    </location>
</feature>
<keyword evidence="3" id="KW-1185">Reference proteome</keyword>
<evidence type="ECO:0000313" key="2">
    <source>
        <dbReference type="EMBL" id="PRP89675.1"/>
    </source>
</evidence>
<feature type="compositionally biased region" description="Basic and acidic residues" evidence="1">
    <location>
        <begin position="46"/>
        <end position="57"/>
    </location>
</feature>
<protein>
    <submittedName>
        <fullName evidence="2">Uncharacterized protein</fullName>
    </submittedName>
</protein>
<dbReference type="Gene3D" id="3.40.50.1820">
    <property type="entry name" value="alpha/beta hydrolase"/>
    <property type="match status" value="1"/>
</dbReference>
<name>A0A2P6P0D3_9EUKA</name>
<dbReference type="AlphaFoldDB" id="A0A2P6P0D3"/>
<feature type="region of interest" description="Disordered" evidence="1">
    <location>
        <begin position="1"/>
        <end position="83"/>
    </location>
</feature>
<dbReference type="GO" id="GO:0008374">
    <property type="term" value="F:O-acyltransferase activity"/>
    <property type="evidence" value="ECO:0007669"/>
    <property type="project" value="InterPro"/>
</dbReference>
<accession>A0A2P6P0D3</accession>
<dbReference type="EMBL" id="MDYQ01000001">
    <property type="protein sequence ID" value="PRP89675.1"/>
    <property type="molecule type" value="Genomic_DNA"/>
</dbReference>
<dbReference type="InterPro" id="IPR003386">
    <property type="entry name" value="LACT/PDAT_acylTrfase"/>
</dbReference>
<dbReference type="GO" id="GO:0006629">
    <property type="term" value="P:lipid metabolic process"/>
    <property type="evidence" value="ECO:0007669"/>
    <property type="project" value="InterPro"/>
</dbReference>
<organism evidence="2 3">
    <name type="scientific">Planoprotostelium fungivorum</name>
    <dbReference type="NCBI Taxonomy" id="1890364"/>
    <lineage>
        <taxon>Eukaryota</taxon>
        <taxon>Amoebozoa</taxon>
        <taxon>Evosea</taxon>
        <taxon>Variosea</taxon>
        <taxon>Cavosteliida</taxon>
        <taxon>Cavosteliaceae</taxon>
        <taxon>Planoprotostelium</taxon>
    </lineage>
</organism>
<comment type="caution">
    <text evidence="2">The sequence shown here is derived from an EMBL/GenBank/DDBJ whole genome shotgun (WGS) entry which is preliminary data.</text>
</comment>
<dbReference type="SUPFAM" id="SSF53474">
    <property type="entry name" value="alpha/beta-Hydrolases"/>
    <property type="match status" value="1"/>
</dbReference>
<reference evidence="2 3" key="1">
    <citation type="journal article" date="2018" name="Genome Biol. Evol.">
        <title>Multiple Roots of Fruiting Body Formation in Amoebozoa.</title>
        <authorList>
            <person name="Hillmann F."/>
            <person name="Forbes G."/>
            <person name="Novohradska S."/>
            <person name="Ferling I."/>
            <person name="Riege K."/>
            <person name="Groth M."/>
            <person name="Westermann M."/>
            <person name="Marz M."/>
            <person name="Spaller T."/>
            <person name="Winckler T."/>
            <person name="Schaap P."/>
            <person name="Glockner G."/>
        </authorList>
    </citation>
    <scope>NUCLEOTIDE SEQUENCE [LARGE SCALE GENOMIC DNA]</scope>
    <source>
        <strain evidence="2 3">Jena</strain>
    </source>
</reference>
<dbReference type="Proteomes" id="UP000241769">
    <property type="component" value="Unassembled WGS sequence"/>
</dbReference>
<evidence type="ECO:0000313" key="3">
    <source>
        <dbReference type="Proteomes" id="UP000241769"/>
    </source>
</evidence>
<dbReference type="InParanoid" id="A0A2P6P0D3"/>
<dbReference type="InterPro" id="IPR029058">
    <property type="entry name" value="AB_hydrolase_fold"/>
</dbReference>